<keyword evidence="2" id="KW-1185">Reference proteome</keyword>
<name>A0A9D3UE25_9ROSI</name>
<accession>A0A9D3UE25</accession>
<gene>
    <name evidence="1" type="ORF">J1N35_040362</name>
</gene>
<dbReference type="EMBL" id="JAIQCV010000012">
    <property type="protein sequence ID" value="KAH1038619.1"/>
    <property type="molecule type" value="Genomic_DNA"/>
</dbReference>
<evidence type="ECO:0008006" key="3">
    <source>
        <dbReference type="Google" id="ProtNLM"/>
    </source>
</evidence>
<evidence type="ECO:0000313" key="1">
    <source>
        <dbReference type="EMBL" id="KAH1038619.1"/>
    </source>
</evidence>
<organism evidence="1 2">
    <name type="scientific">Gossypium stocksii</name>
    <dbReference type="NCBI Taxonomy" id="47602"/>
    <lineage>
        <taxon>Eukaryota</taxon>
        <taxon>Viridiplantae</taxon>
        <taxon>Streptophyta</taxon>
        <taxon>Embryophyta</taxon>
        <taxon>Tracheophyta</taxon>
        <taxon>Spermatophyta</taxon>
        <taxon>Magnoliopsida</taxon>
        <taxon>eudicotyledons</taxon>
        <taxon>Gunneridae</taxon>
        <taxon>Pentapetalae</taxon>
        <taxon>rosids</taxon>
        <taxon>malvids</taxon>
        <taxon>Malvales</taxon>
        <taxon>Malvaceae</taxon>
        <taxon>Malvoideae</taxon>
        <taxon>Gossypium</taxon>
    </lineage>
</organism>
<comment type="caution">
    <text evidence="1">The sequence shown here is derived from an EMBL/GenBank/DDBJ whole genome shotgun (WGS) entry which is preliminary data.</text>
</comment>
<dbReference type="OrthoDB" id="991400at2759"/>
<sequence>MGEVLHRFTPQEPIEVSTIGQTFINEDGDIVLLVYDDDLYDVMRQHLKFLRINMQQNDNMHGKPCVVASKSSNPLRLPSAQPPSKGFNVVVVDRNKQPVAYTRSPCTTIDVFDPDPLGGGVL</sequence>
<dbReference type="Proteomes" id="UP000828251">
    <property type="component" value="Unassembled WGS sequence"/>
</dbReference>
<protein>
    <recommendedName>
        <fullName evidence="3">PB1 domain-containing protein</fullName>
    </recommendedName>
</protein>
<dbReference type="AlphaFoldDB" id="A0A9D3UE25"/>
<evidence type="ECO:0000313" key="2">
    <source>
        <dbReference type="Proteomes" id="UP000828251"/>
    </source>
</evidence>
<proteinExistence type="predicted"/>
<reference evidence="1 2" key="1">
    <citation type="journal article" date="2021" name="Plant Biotechnol. J.">
        <title>Multi-omics assisted identification of the key and species-specific regulatory components of drought-tolerant mechanisms in Gossypium stocksii.</title>
        <authorList>
            <person name="Yu D."/>
            <person name="Ke L."/>
            <person name="Zhang D."/>
            <person name="Wu Y."/>
            <person name="Sun Y."/>
            <person name="Mei J."/>
            <person name="Sun J."/>
            <person name="Sun Y."/>
        </authorList>
    </citation>
    <scope>NUCLEOTIDE SEQUENCE [LARGE SCALE GENOMIC DNA]</scope>
    <source>
        <strain evidence="2">cv. E1</strain>
        <tissue evidence="1">Leaf</tissue>
    </source>
</reference>